<dbReference type="RefSeq" id="YP_002308479.1">
    <property type="nucleotide sequence ID" value="NC_011547.1"/>
</dbReference>
<keyword evidence="11 15" id="KW-0472">Membrane</keyword>
<organism evidence="18 19">
    <name type="scientific">Bulbul coronavirus HKU11</name>
    <dbReference type="NCBI Taxonomy" id="574549"/>
    <lineage>
        <taxon>Viruses</taxon>
        <taxon>Riboviria</taxon>
        <taxon>Orthornavirae</taxon>
        <taxon>Pisuviricota</taxon>
        <taxon>Pisoniviricetes</taxon>
        <taxon>Nidovirales</taxon>
        <taxon>Cornidovirineae</taxon>
        <taxon>Coronaviridae</taxon>
        <taxon>Orthocoronavirinae</taxon>
        <taxon>Deltacoronavirus</taxon>
        <taxon>Buldecovirus</taxon>
        <taxon>Deltacoronavirus pycnonoti</taxon>
    </lineage>
</organism>
<keyword evidence="8 15" id="KW-1133">Transmembrane helix</keyword>
<dbReference type="EMBL" id="FJ376619">
    <property type="protein sequence ID" value="ACJ12035.1"/>
    <property type="molecule type" value="Genomic_RNA"/>
</dbReference>
<keyword evidence="10 14" id="KW-0175">Coiled coil</keyword>
<keyword evidence="5" id="KW-0946">Virion</keyword>
<evidence type="ECO:0000256" key="14">
    <source>
        <dbReference type="SAM" id="Coils"/>
    </source>
</evidence>
<dbReference type="GO" id="GO:0075509">
    <property type="term" value="P:endocytosis involved in viral entry into host cell"/>
    <property type="evidence" value="ECO:0007669"/>
    <property type="project" value="InterPro"/>
</dbReference>
<proteinExistence type="predicted"/>
<evidence type="ECO:0000256" key="11">
    <source>
        <dbReference type="ARBA" id="ARBA00023136"/>
    </source>
</evidence>
<keyword evidence="2 15" id="KW-0812">Transmembrane</keyword>
<dbReference type="GeneID" id="37616145"/>
<dbReference type="GO" id="GO:0019064">
    <property type="term" value="P:fusion of virus membrane with host plasma membrane"/>
    <property type="evidence" value="ECO:0007669"/>
    <property type="project" value="InterPro"/>
</dbReference>
<evidence type="ECO:0000256" key="10">
    <source>
        <dbReference type="ARBA" id="ARBA00023054"/>
    </source>
</evidence>
<accession>B6VDW0</accession>
<dbReference type="InterPro" id="IPR002551">
    <property type="entry name" value="Spike_S1_CoV"/>
</dbReference>
<evidence type="ECO:0000256" key="9">
    <source>
        <dbReference type="ARBA" id="ARBA00023026"/>
    </source>
</evidence>
<keyword evidence="12" id="KW-0325">Glycoprotein</keyword>
<name>B6VDW0_9NIDO</name>
<keyword evidence="19" id="KW-1185">Reference proteome</keyword>
<evidence type="ECO:0000256" key="4">
    <source>
        <dbReference type="ARBA" id="ARBA00022804"/>
    </source>
</evidence>
<keyword evidence="6" id="KW-1043">Host membrane</keyword>
<dbReference type="GO" id="GO:0044173">
    <property type="term" value="C:host cell endoplasmic reticulum-Golgi intermediate compartment membrane"/>
    <property type="evidence" value="ECO:0007669"/>
    <property type="project" value="UniProtKB-SubCell"/>
</dbReference>
<evidence type="ECO:0000256" key="5">
    <source>
        <dbReference type="ARBA" id="ARBA00022844"/>
    </source>
</evidence>
<feature type="domain" description="Coronavirus spike (S) glycoprotein S2 subunit heptad repeat 2 (HR2) region profile" evidence="17">
    <location>
        <begin position="1019"/>
        <end position="1115"/>
    </location>
</feature>
<evidence type="ECO:0000313" key="19">
    <source>
        <dbReference type="Proteomes" id="UP000161619"/>
    </source>
</evidence>
<dbReference type="InterPro" id="IPR044874">
    <property type="entry name" value="Spike_S2_CoV_HR2"/>
</dbReference>
<evidence type="ECO:0000256" key="13">
    <source>
        <dbReference type="ARBA" id="ARBA00023296"/>
    </source>
</evidence>
<dbReference type="GO" id="GO:0055036">
    <property type="term" value="C:virion membrane"/>
    <property type="evidence" value="ECO:0007669"/>
    <property type="project" value="UniProtKB-SubCell"/>
</dbReference>
<evidence type="ECO:0000256" key="8">
    <source>
        <dbReference type="ARBA" id="ARBA00022989"/>
    </source>
</evidence>
<evidence type="ECO:0000256" key="3">
    <source>
        <dbReference type="ARBA" id="ARBA00022729"/>
    </source>
</evidence>
<evidence type="ECO:0000256" key="12">
    <source>
        <dbReference type="ARBA" id="ARBA00023180"/>
    </source>
</evidence>
<dbReference type="GO" id="GO:0016020">
    <property type="term" value="C:membrane"/>
    <property type="evidence" value="ECO:0007669"/>
    <property type="project" value="InterPro"/>
</dbReference>
<protein>
    <submittedName>
        <fullName evidence="18">Spike glycoprotein</fullName>
    </submittedName>
</protein>
<keyword evidence="9" id="KW-0843">Virulence</keyword>
<gene>
    <name evidence="18" type="primary">S</name>
</gene>
<dbReference type="CDD" id="cd22373">
    <property type="entry name" value="delta-PDCoV-like_Spike_SD1-2_S1-S2_S2"/>
    <property type="match status" value="1"/>
</dbReference>
<dbReference type="InterPro" id="IPR044873">
    <property type="entry name" value="Spike_S2_CoV_HR1"/>
</dbReference>
<evidence type="ECO:0000259" key="16">
    <source>
        <dbReference type="PROSITE" id="PS51923"/>
    </source>
</evidence>
<dbReference type="InterPro" id="IPR043614">
    <property type="entry name" value="Spike_S2_CoV_C"/>
</dbReference>
<evidence type="ECO:0000313" key="18">
    <source>
        <dbReference type="EMBL" id="ACJ12035.1"/>
    </source>
</evidence>
<evidence type="ECO:0000256" key="1">
    <source>
        <dbReference type="ARBA" id="ARBA00022581"/>
    </source>
</evidence>
<dbReference type="Pfam" id="PF19209">
    <property type="entry name" value="CoV_S1_C"/>
    <property type="match status" value="1"/>
</dbReference>
<keyword evidence="1" id="KW-0945">Host-virus interaction</keyword>
<dbReference type="Pfam" id="PF01601">
    <property type="entry name" value="CoV_S2"/>
    <property type="match status" value="1"/>
</dbReference>
<keyword evidence="13" id="KW-1160">Virus entry into host cell</keyword>
<evidence type="ECO:0000259" key="17">
    <source>
        <dbReference type="PROSITE" id="PS51924"/>
    </source>
</evidence>
<dbReference type="GO" id="GO:0039654">
    <property type="term" value="P:fusion of virus membrane with host endosome membrane"/>
    <property type="evidence" value="ECO:0007669"/>
    <property type="project" value="InterPro"/>
</dbReference>
<keyword evidence="4" id="KW-1161">Viral attachment to host cell</keyword>
<dbReference type="GO" id="GO:0019031">
    <property type="term" value="C:viral envelope"/>
    <property type="evidence" value="ECO:0007669"/>
    <property type="project" value="UniProtKB-KW"/>
</dbReference>
<dbReference type="SUPFAM" id="SSF111474">
    <property type="entry name" value="Coronavirus S2 glycoprotein"/>
    <property type="match status" value="2"/>
</dbReference>
<dbReference type="PROSITE" id="PS51923">
    <property type="entry name" value="COV_S2_HR1"/>
    <property type="match status" value="1"/>
</dbReference>
<dbReference type="Pfam" id="PF01600">
    <property type="entry name" value="CoV_S1"/>
    <property type="match status" value="1"/>
</dbReference>
<evidence type="ECO:0000256" key="15">
    <source>
        <dbReference type="SAM" id="Phobius"/>
    </source>
</evidence>
<dbReference type="InterPro" id="IPR043607">
    <property type="entry name" value="CoV_S1_C"/>
</dbReference>
<evidence type="ECO:0000256" key="7">
    <source>
        <dbReference type="ARBA" id="ARBA00022879"/>
    </source>
</evidence>
<reference evidence="18 19" key="1">
    <citation type="journal article" date="2009" name="J. Virol.">
        <title>Comparative analysis of complete genome sequences of three avian coronaviruses reveals a novel group 3c coronavirus.</title>
        <authorList>
            <person name="Woo P.C."/>
            <person name="Lau S.K."/>
            <person name="Lam C.S."/>
            <person name="Lai K.K."/>
            <person name="Huang Y."/>
            <person name="Lee P."/>
            <person name="Luk G.S."/>
            <person name="Dyrting K.C."/>
            <person name="Chan K.H."/>
            <person name="Yuen K.Y."/>
        </authorList>
    </citation>
    <scope>NUCLEOTIDE SEQUENCE [LARGE SCALE GENOMIC DNA]</scope>
    <source>
        <strain evidence="18">HKU11-934</strain>
    </source>
</reference>
<feature type="coiled-coil region" evidence="14">
    <location>
        <begin position="1045"/>
        <end position="1072"/>
    </location>
</feature>
<dbReference type="InterPro" id="IPR043473">
    <property type="entry name" value="S2_sf_CoV"/>
</dbReference>
<feature type="domain" description="Coronavirus spike (S) glycoprotein S2 subunit heptad repeat 1 (HR1) region profile" evidence="16">
    <location>
        <begin position="756"/>
        <end position="875"/>
    </location>
</feature>
<evidence type="ECO:0000256" key="2">
    <source>
        <dbReference type="ARBA" id="ARBA00022692"/>
    </source>
</evidence>
<dbReference type="KEGG" id="vg:37616145"/>
<evidence type="ECO:0000256" key="6">
    <source>
        <dbReference type="ARBA" id="ARBA00022870"/>
    </source>
</evidence>
<dbReference type="Gene3D" id="2.60.40.3130">
    <property type="match status" value="1"/>
</dbReference>
<dbReference type="InterPro" id="IPR002552">
    <property type="entry name" value="Spike_S2_CoV"/>
</dbReference>
<dbReference type="SMR" id="B6VDW0"/>
<dbReference type="PROSITE" id="PS51924">
    <property type="entry name" value="COV_S2_HR2"/>
    <property type="match status" value="1"/>
</dbReference>
<sequence length="1165" mass="128251">MQRVVLISLFIHLAAASVADRILDFLTFPNGHKYLYPHRGDLGQLKSRVNSNYLRDTRLTSLKHGYLTEDFHIFSPLSNSTIPISGLLRSYQPLYLACYVQITNTTLSMFLEPSTTFDTAGCTGSKYQTHDALRLILDLNEESSASINITTTKNILYIFVCSDSQDFSRAHNSPLLKSRNAQLYCFINNTYIGPLPANLTDFTIYHTGQLYANGYYLGVLPDTVKQVRLIQSSIPSNYTFFALANLTDTLITLSNTTITNVTYCDRSTLDMLACQISKHYVDDGFYSDPQKTSLALPRTIVTLPKVAELEMVNLTINARYSAGEASATININGNDTFCVTKPYFHINAKYTCSDCVLNLRTDTCSFDINAINNGMSFSQFCLSTKSGSCSITLVATKYWNYQIAQKLYVTAIEGQTSTGTTATSAQAIDSSNIVTDVCTDYTIYGVSGTGIITHSDLELHNGIAFTSPTGELFAFKNTTSGKSFQVTPCDSPAQLVVVSNTIVGAITSNNISSTGKFTRTIAASTFYYSTNATNLTCTEPVLSYGPVSVCSDGAIAETSFLQDSRPSIVSLYDGEVEVPSAFTLSVQTEYLQVQSEQVVVDCARYVCNGNARCTRLLSQYTSACSNIESALHSSAQLDSREITNMFQTSSQSLTLANISNFQSDYNFTNIITSKSGGRSAIEDLLFNKVVTNGLGTVDQDYKACSKDLAIADLVCTQYYNGIMVLPGVVDAQKMAMYTASLTGAMVFGGMTAAAAIPFSTAVQARLNYVALQTNVLQENQKILAESFNSAVGNISLALSAVNDAIKQTSESLLTVATAINKIQTVVNSQGEALSHLTAQLSNNFQAISTSIQDIYNRLDEVQADQQVDRLITGRLAALNAYVTQLLNQMSQIRQSRLLAQQKINECVKSQSSRYGFCGNGTHLFSLTQSAPNGIFFMHAVLVPQQFTRVNASAGICVDAIKGYSLQPQLILYQYNNSWRVTPRNMYEPRVPRAADFIPLVDCSVTYYNVTAEDLPNIIPDYVDVNQTVSDIINSLPTHQTPTWSLDQYNYTILNLSQEIKDLQLKSQNLTDIAEIMETYIQNLNKTIVDLQWLNKVETYLKWPWYIWLAIFLAIAAFACIIVTIFLCTGCCGSCFGCCGGCFGFFSKKRHHSDEPTPVSFKLKEW</sequence>
<keyword evidence="3" id="KW-0732">Signal</keyword>
<dbReference type="Pfam" id="PF19214">
    <property type="entry name" value="CoV_S2_C"/>
    <property type="match status" value="1"/>
</dbReference>
<keyword evidence="7" id="KW-0261">Viral envelope protein</keyword>
<dbReference type="GO" id="GO:0046813">
    <property type="term" value="P:receptor-mediated virion attachment to host cell"/>
    <property type="evidence" value="ECO:0007669"/>
    <property type="project" value="InterPro"/>
</dbReference>
<feature type="transmembrane region" description="Helical" evidence="15">
    <location>
        <begin position="1104"/>
        <end position="1126"/>
    </location>
</feature>
<dbReference type="OrthoDB" id="538at10239"/>
<dbReference type="Proteomes" id="UP000161619">
    <property type="component" value="Segment"/>
</dbReference>
<dbReference type="Gene3D" id="1.20.5.300">
    <property type="match status" value="2"/>
</dbReference>